<dbReference type="AlphaFoldDB" id="A0A1X7ERW4"/>
<dbReference type="EMBL" id="FXAF01000006">
    <property type="protein sequence ID" value="SMF38900.1"/>
    <property type="molecule type" value="Genomic_DNA"/>
</dbReference>
<evidence type="ECO:0000313" key="1">
    <source>
        <dbReference type="EMBL" id="SMF38900.1"/>
    </source>
</evidence>
<name>A0A1X7ERW4_9HYPH</name>
<gene>
    <name evidence="1" type="ORF">SAMN02982989_1684</name>
</gene>
<dbReference type="STRING" id="464029.SAMN02982989_1684"/>
<reference evidence="2" key="1">
    <citation type="submission" date="2017-04" db="EMBL/GenBank/DDBJ databases">
        <authorList>
            <person name="Varghese N."/>
            <person name="Submissions S."/>
        </authorList>
    </citation>
    <scope>NUCLEOTIDE SEQUENCE [LARGE SCALE GENOMIC DNA]</scope>
    <source>
        <strain evidence="2">B4P</strain>
    </source>
</reference>
<dbReference type="Proteomes" id="UP000192903">
    <property type="component" value="Unassembled WGS sequence"/>
</dbReference>
<evidence type="ECO:0000313" key="2">
    <source>
        <dbReference type="Proteomes" id="UP000192903"/>
    </source>
</evidence>
<proteinExistence type="predicted"/>
<accession>A0A1X7ERW4</accession>
<keyword evidence="2" id="KW-1185">Reference proteome</keyword>
<organism evidence="1 2">
    <name type="scientific">Xaviernesmea oryzae</name>
    <dbReference type="NCBI Taxonomy" id="464029"/>
    <lineage>
        <taxon>Bacteria</taxon>
        <taxon>Pseudomonadati</taxon>
        <taxon>Pseudomonadota</taxon>
        <taxon>Alphaproteobacteria</taxon>
        <taxon>Hyphomicrobiales</taxon>
        <taxon>Rhizobiaceae</taxon>
        <taxon>Rhizobium/Agrobacterium group</taxon>
        <taxon>Xaviernesmea</taxon>
    </lineage>
</organism>
<sequence>MNWGANIARTVAFVAPLAGLTLLMGFGERLDDDTCPQSLAFEKSQQIVEERPGVVDMAWRDFRWVDDCRFALGGYADIATDRGVDRTDFELVVAFDPQTHRWQQISLSMTQ</sequence>
<protein>
    <submittedName>
        <fullName evidence="1">Uncharacterized protein</fullName>
    </submittedName>
</protein>